<gene>
    <name evidence="1" type="ORF">Pla52o_53280</name>
</gene>
<organism evidence="1 2">
    <name type="scientific">Novipirellula galeiformis</name>
    <dbReference type="NCBI Taxonomy" id="2528004"/>
    <lineage>
        <taxon>Bacteria</taxon>
        <taxon>Pseudomonadati</taxon>
        <taxon>Planctomycetota</taxon>
        <taxon>Planctomycetia</taxon>
        <taxon>Pirellulales</taxon>
        <taxon>Pirellulaceae</taxon>
        <taxon>Novipirellula</taxon>
    </lineage>
</organism>
<protein>
    <submittedName>
        <fullName evidence="1">Uncharacterized protein</fullName>
    </submittedName>
</protein>
<name>A0A5C6BZP1_9BACT</name>
<accession>A0A5C6BZP1</accession>
<dbReference type="EMBL" id="SJPT01000013">
    <property type="protein sequence ID" value="TWU17322.1"/>
    <property type="molecule type" value="Genomic_DNA"/>
</dbReference>
<dbReference type="Proteomes" id="UP000316304">
    <property type="component" value="Unassembled WGS sequence"/>
</dbReference>
<dbReference type="RefSeq" id="WP_146597249.1">
    <property type="nucleotide sequence ID" value="NZ_SJPT01000013.1"/>
</dbReference>
<evidence type="ECO:0000313" key="2">
    <source>
        <dbReference type="Proteomes" id="UP000316304"/>
    </source>
</evidence>
<comment type="caution">
    <text evidence="1">The sequence shown here is derived from an EMBL/GenBank/DDBJ whole genome shotgun (WGS) entry which is preliminary data.</text>
</comment>
<evidence type="ECO:0000313" key="1">
    <source>
        <dbReference type="EMBL" id="TWU17322.1"/>
    </source>
</evidence>
<proteinExistence type="predicted"/>
<sequence length="156" mass="18276">MKAATVSELKKALAVLDHQELLDACVRLAKFKVDNKELLTYLLMKSGDERGYANEVCAEIDEQFPTATFIHKKTMRKIIRSMDKRIRYSGDKETELQIRIHFCRRFIDREVRIGNCRVSANMYAAQLKKIEKAIEKVHPDLQFDFRHEMEGLESLR</sequence>
<dbReference type="OrthoDB" id="265699at2"/>
<dbReference type="AlphaFoldDB" id="A0A5C6BZP1"/>
<reference evidence="1 2" key="1">
    <citation type="submission" date="2019-02" db="EMBL/GenBank/DDBJ databases">
        <title>Deep-cultivation of Planctomycetes and their phenomic and genomic characterization uncovers novel biology.</title>
        <authorList>
            <person name="Wiegand S."/>
            <person name="Jogler M."/>
            <person name="Boedeker C."/>
            <person name="Pinto D."/>
            <person name="Vollmers J."/>
            <person name="Rivas-Marin E."/>
            <person name="Kohn T."/>
            <person name="Peeters S.H."/>
            <person name="Heuer A."/>
            <person name="Rast P."/>
            <person name="Oberbeckmann S."/>
            <person name="Bunk B."/>
            <person name="Jeske O."/>
            <person name="Meyerdierks A."/>
            <person name="Storesund J.E."/>
            <person name="Kallscheuer N."/>
            <person name="Luecker S."/>
            <person name="Lage O.M."/>
            <person name="Pohl T."/>
            <person name="Merkel B.J."/>
            <person name="Hornburger P."/>
            <person name="Mueller R.-W."/>
            <person name="Bruemmer F."/>
            <person name="Labrenz M."/>
            <person name="Spormann A.M."/>
            <person name="Op Den Camp H."/>
            <person name="Overmann J."/>
            <person name="Amann R."/>
            <person name="Jetten M.S.M."/>
            <person name="Mascher T."/>
            <person name="Medema M.H."/>
            <person name="Devos D.P."/>
            <person name="Kaster A.-K."/>
            <person name="Ovreas L."/>
            <person name="Rohde M."/>
            <person name="Galperin M.Y."/>
            <person name="Jogler C."/>
        </authorList>
    </citation>
    <scope>NUCLEOTIDE SEQUENCE [LARGE SCALE GENOMIC DNA]</scope>
    <source>
        <strain evidence="1 2">Pla52o</strain>
    </source>
</reference>
<keyword evidence="2" id="KW-1185">Reference proteome</keyword>